<keyword evidence="2" id="KW-1185">Reference proteome</keyword>
<dbReference type="EMBL" id="GL882909">
    <property type="protein sequence ID" value="EGF76141.1"/>
    <property type="molecule type" value="Genomic_DNA"/>
</dbReference>
<sequence length="84" mass="9306">MKTSRLIPQVDDSHGLNVVTYVDHIDFDGSRDDLHGASYVAHDASYVVGEDDNDNDGDNGDAQFLQVVDVNYLTFVHLPSHCSR</sequence>
<gene>
    <name evidence="1" type="ORF">BATDEDRAFT_93000</name>
</gene>
<protein>
    <submittedName>
        <fullName evidence="1">Uncharacterized protein</fullName>
    </submittedName>
</protein>
<name>F4PF59_BATDJ</name>
<dbReference type="InParanoid" id="F4PF59"/>
<evidence type="ECO:0000313" key="1">
    <source>
        <dbReference type="EMBL" id="EGF76141.1"/>
    </source>
</evidence>
<evidence type="ECO:0000313" key="2">
    <source>
        <dbReference type="Proteomes" id="UP000007241"/>
    </source>
</evidence>
<accession>F4PF59</accession>
<dbReference type="Proteomes" id="UP000007241">
    <property type="component" value="Unassembled WGS sequence"/>
</dbReference>
<organism evidence="1 2">
    <name type="scientific">Batrachochytrium dendrobatidis (strain JAM81 / FGSC 10211)</name>
    <name type="common">Frog chytrid fungus</name>
    <dbReference type="NCBI Taxonomy" id="684364"/>
    <lineage>
        <taxon>Eukaryota</taxon>
        <taxon>Fungi</taxon>
        <taxon>Fungi incertae sedis</taxon>
        <taxon>Chytridiomycota</taxon>
        <taxon>Chytridiomycota incertae sedis</taxon>
        <taxon>Chytridiomycetes</taxon>
        <taxon>Rhizophydiales</taxon>
        <taxon>Rhizophydiales incertae sedis</taxon>
        <taxon>Batrachochytrium</taxon>
    </lineage>
</organism>
<dbReference type="AlphaFoldDB" id="F4PF59"/>
<proteinExistence type="predicted"/>
<reference evidence="1 2" key="1">
    <citation type="submission" date="2009-12" db="EMBL/GenBank/DDBJ databases">
        <title>The draft genome of Batrachochytrium dendrobatidis.</title>
        <authorList>
            <consortium name="US DOE Joint Genome Institute (JGI-PGF)"/>
            <person name="Kuo A."/>
            <person name="Salamov A."/>
            <person name="Schmutz J."/>
            <person name="Lucas S."/>
            <person name="Pitluck S."/>
            <person name="Rosenblum E."/>
            <person name="Stajich J."/>
            <person name="Eisen M."/>
            <person name="Grigoriev I.V."/>
        </authorList>
    </citation>
    <scope>NUCLEOTIDE SEQUENCE [LARGE SCALE GENOMIC DNA]</scope>
    <source>
        <strain evidence="2">JAM81 / FGSC 10211</strain>
    </source>
</reference>
<dbReference type="HOGENOM" id="CLU_2527089_0_0_1"/>